<evidence type="ECO:0000256" key="4">
    <source>
        <dbReference type="ARBA" id="ARBA00022679"/>
    </source>
</evidence>
<dbReference type="NCBIfam" id="NF000841">
    <property type="entry name" value="PRK00071.1-4"/>
    <property type="match status" value="1"/>
</dbReference>
<feature type="domain" description="Cytidyltransferase-like" evidence="11">
    <location>
        <begin position="6"/>
        <end position="161"/>
    </location>
</feature>
<keyword evidence="3 10" id="KW-0662">Pyridine nucleotide biosynthesis</keyword>
<dbReference type="GO" id="GO:0005524">
    <property type="term" value="F:ATP binding"/>
    <property type="evidence" value="ECO:0007669"/>
    <property type="project" value="UniProtKB-KW"/>
</dbReference>
<evidence type="ECO:0000313" key="13">
    <source>
        <dbReference type="Proteomes" id="UP000242682"/>
    </source>
</evidence>
<dbReference type="SUPFAM" id="SSF52374">
    <property type="entry name" value="Nucleotidylyl transferase"/>
    <property type="match status" value="1"/>
</dbReference>
<comment type="caution">
    <text evidence="12">The sequence shown here is derived from an EMBL/GenBank/DDBJ whole genome shotgun (WGS) entry which is preliminary data.</text>
</comment>
<keyword evidence="7 10" id="KW-0067">ATP-binding</keyword>
<organism evidence="12 13">
    <name type="scientific">Planomicrobium soli</name>
    <dbReference type="NCBI Taxonomy" id="1176648"/>
    <lineage>
        <taxon>Bacteria</taxon>
        <taxon>Bacillati</taxon>
        <taxon>Bacillota</taxon>
        <taxon>Bacilli</taxon>
        <taxon>Bacillales</taxon>
        <taxon>Caryophanaceae</taxon>
        <taxon>Planomicrobium</taxon>
    </lineage>
</organism>
<evidence type="ECO:0000256" key="9">
    <source>
        <dbReference type="ARBA" id="ARBA00048721"/>
    </source>
</evidence>
<dbReference type="HAMAP" id="MF_00244">
    <property type="entry name" value="NaMN_adenylyltr"/>
    <property type="match status" value="1"/>
</dbReference>
<accession>A0A2P8H4T3</accession>
<dbReference type="RefSeq" id="WP_106532731.1">
    <property type="nucleotide sequence ID" value="NZ_PYAT01000003.1"/>
</dbReference>
<keyword evidence="5 10" id="KW-0548">Nucleotidyltransferase</keyword>
<evidence type="ECO:0000313" key="12">
    <source>
        <dbReference type="EMBL" id="PSL41235.1"/>
    </source>
</evidence>
<evidence type="ECO:0000256" key="8">
    <source>
        <dbReference type="ARBA" id="ARBA00023027"/>
    </source>
</evidence>
<sequence length="204" mass="23107">MRKVGILGGTFNPPHLGHLIMANEALHALNLDEVRFMPNFIAPHKDVSGANAEQRLQMTRLAISGTDCFQVEDFEIKNGGVSYTFDTMAKMIEKEPETEFYFIIGGDMVDGLRSWHRIDELISIIRFIGIKRPGYESSPDLPVTMIDSPEIHLSSSMLRERLSKNQTVSFLVPKKVEAYIRKEQLYGSKRNASESEETTSRKTL</sequence>
<dbReference type="NCBIfam" id="TIGR00482">
    <property type="entry name" value="nicotinate (nicotinamide) nucleotide adenylyltransferase"/>
    <property type="match status" value="1"/>
</dbReference>
<evidence type="ECO:0000256" key="2">
    <source>
        <dbReference type="ARBA" id="ARBA00005019"/>
    </source>
</evidence>
<protein>
    <recommendedName>
        <fullName evidence="10">Probable nicotinate-nucleotide adenylyltransferase</fullName>
        <ecNumber evidence="10">2.7.7.18</ecNumber>
    </recommendedName>
    <alternativeName>
        <fullName evidence="10">Deamido-NAD(+) diphosphorylase</fullName>
    </alternativeName>
    <alternativeName>
        <fullName evidence="10">Deamido-NAD(+) pyrophosphorylase</fullName>
    </alternativeName>
    <alternativeName>
        <fullName evidence="10">Nicotinate mononucleotide adenylyltransferase</fullName>
        <shortName evidence="10">NaMN adenylyltransferase</shortName>
    </alternativeName>
</protein>
<dbReference type="PANTHER" id="PTHR39321">
    <property type="entry name" value="NICOTINATE-NUCLEOTIDE ADENYLYLTRANSFERASE-RELATED"/>
    <property type="match status" value="1"/>
</dbReference>
<dbReference type="OrthoDB" id="5295945at2"/>
<evidence type="ECO:0000256" key="3">
    <source>
        <dbReference type="ARBA" id="ARBA00022642"/>
    </source>
</evidence>
<evidence type="ECO:0000256" key="7">
    <source>
        <dbReference type="ARBA" id="ARBA00022840"/>
    </source>
</evidence>
<dbReference type="InterPro" id="IPR014729">
    <property type="entry name" value="Rossmann-like_a/b/a_fold"/>
</dbReference>
<keyword evidence="8 10" id="KW-0520">NAD</keyword>
<dbReference type="InterPro" id="IPR005248">
    <property type="entry name" value="NadD/NMNAT"/>
</dbReference>
<comment type="function">
    <text evidence="1 10">Catalyzes the reversible adenylation of nicotinate mononucleotide (NaMN) to nicotinic acid adenine dinucleotide (NaAD).</text>
</comment>
<dbReference type="InterPro" id="IPR004821">
    <property type="entry name" value="Cyt_trans-like"/>
</dbReference>
<dbReference type="GO" id="GO:0009435">
    <property type="term" value="P:NAD+ biosynthetic process"/>
    <property type="evidence" value="ECO:0007669"/>
    <property type="project" value="UniProtKB-UniRule"/>
</dbReference>
<dbReference type="Proteomes" id="UP000242682">
    <property type="component" value="Unassembled WGS sequence"/>
</dbReference>
<keyword evidence="13" id="KW-1185">Reference proteome</keyword>
<dbReference type="NCBIfam" id="NF000840">
    <property type="entry name" value="PRK00071.1-3"/>
    <property type="match status" value="1"/>
</dbReference>
<evidence type="ECO:0000256" key="10">
    <source>
        <dbReference type="HAMAP-Rule" id="MF_00244"/>
    </source>
</evidence>
<dbReference type="UniPathway" id="UPA00253">
    <property type="reaction ID" value="UER00332"/>
</dbReference>
<keyword evidence="4 10" id="KW-0808">Transferase</keyword>
<dbReference type="EC" id="2.7.7.18" evidence="10"/>
<reference evidence="12 13" key="1">
    <citation type="submission" date="2018-03" db="EMBL/GenBank/DDBJ databases">
        <title>Genomic Encyclopedia of Type Strains, Phase III (KMG-III): the genomes of soil and plant-associated and newly described type strains.</title>
        <authorList>
            <person name="Whitman W."/>
        </authorList>
    </citation>
    <scope>NUCLEOTIDE SEQUENCE [LARGE SCALE GENOMIC DNA]</scope>
    <source>
        <strain evidence="12 13">CGMCC 1.12259</strain>
    </source>
</reference>
<dbReference type="GO" id="GO:0004515">
    <property type="term" value="F:nicotinate-nucleotide adenylyltransferase activity"/>
    <property type="evidence" value="ECO:0007669"/>
    <property type="project" value="UniProtKB-UniRule"/>
</dbReference>
<evidence type="ECO:0000256" key="6">
    <source>
        <dbReference type="ARBA" id="ARBA00022741"/>
    </source>
</evidence>
<dbReference type="Pfam" id="PF01467">
    <property type="entry name" value="CTP_transf_like"/>
    <property type="match status" value="1"/>
</dbReference>
<comment type="pathway">
    <text evidence="2 10">Cofactor biosynthesis; NAD(+) biosynthesis; deamido-NAD(+) from nicotinate D-ribonucleotide: step 1/1.</text>
</comment>
<dbReference type="Gene3D" id="3.40.50.620">
    <property type="entry name" value="HUPs"/>
    <property type="match status" value="1"/>
</dbReference>
<evidence type="ECO:0000256" key="5">
    <source>
        <dbReference type="ARBA" id="ARBA00022695"/>
    </source>
</evidence>
<dbReference type="AlphaFoldDB" id="A0A2P8H4T3"/>
<evidence type="ECO:0000256" key="1">
    <source>
        <dbReference type="ARBA" id="ARBA00002324"/>
    </source>
</evidence>
<dbReference type="CDD" id="cd02165">
    <property type="entry name" value="NMNAT"/>
    <property type="match status" value="1"/>
</dbReference>
<name>A0A2P8H4T3_9BACL</name>
<comment type="catalytic activity">
    <reaction evidence="9 10">
        <text>nicotinate beta-D-ribonucleotide + ATP + H(+) = deamido-NAD(+) + diphosphate</text>
        <dbReference type="Rhea" id="RHEA:22860"/>
        <dbReference type="ChEBI" id="CHEBI:15378"/>
        <dbReference type="ChEBI" id="CHEBI:30616"/>
        <dbReference type="ChEBI" id="CHEBI:33019"/>
        <dbReference type="ChEBI" id="CHEBI:57502"/>
        <dbReference type="ChEBI" id="CHEBI:58437"/>
        <dbReference type="EC" id="2.7.7.18"/>
    </reaction>
</comment>
<proteinExistence type="inferred from homology"/>
<evidence type="ECO:0000259" key="11">
    <source>
        <dbReference type="Pfam" id="PF01467"/>
    </source>
</evidence>
<comment type="similarity">
    <text evidence="10">Belongs to the NadD family.</text>
</comment>
<gene>
    <name evidence="10" type="primary">nadD</name>
    <name evidence="12" type="ORF">B0H99_103371</name>
</gene>
<dbReference type="PANTHER" id="PTHR39321:SF3">
    <property type="entry name" value="PHOSPHOPANTETHEINE ADENYLYLTRANSFERASE"/>
    <property type="match status" value="1"/>
</dbReference>
<keyword evidence="6 10" id="KW-0547">Nucleotide-binding</keyword>
<dbReference type="NCBIfam" id="TIGR00125">
    <property type="entry name" value="cyt_tran_rel"/>
    <property type="match status" value="1"/>
</dbReference>
<dbReference type="EMBL" id="PYAT01000003">
    <property type="protein sequence ID" value="PSL41235.1"/>
    <property type="molecule type" value="Genomic_DNA"/>
</dbReference>